<organism evidence="3 4">
    <name type="scientific">Lymnaea stagnalis</name>
    <name type="common">Great pond snail</name>
    <name type="synonym">Helix stagnalis</name>
    <dbReference type="NCBI Taxonomy" id="6523"/>
    <lineage>
        <taxon>Eukaryota</taxon>
        <taxon>Metazoa</taxon>
        <taxon>Spiralia</taxon>
        <taxon>Lophotrochozoa</taxon>
        <taxon>Mollusca</taxon>
        <taxon>Gastropoda</taxon>
        <taxon>Heterobranchia</taxon>
        <taxon>Euthyneura</taxon>
        <taxon>Panpulmonata</taxon>
        <taxon>Hygrophila</taxon>
        <taxon>Lymnaeoidea</taxon>
        <taxon>Lymnaeidae</taxon>
        <taxon>Lymnaea</taxon>
    </lineage>
</organism>
<feature type="region of interest" description="Disordered" evidence="1">
    <location>
        <begin position="29"/>
        <end position="91"/>
    </location>
</feature>
<feature type="region of interest" description="Disordered" evidence="1">
    <location>
        <begin position="546"/>
        <end position="684"/>
    </location>
</feature>
<gene>
    <name evidence="3" type="ORF">GSLYS_00005273001</name>
</gene>
<feature type="compositionally biased region" description="Polar residues" evidence="1">
    <location>
        <begin position="492"/>
        <end position="503"/>
    </location>
</feature>
<evidence type="ECO:0000256" key="2">
    <source>
        <dbReference type="SAM" id="SignalP"/>
    </source>
</evidence>
<evidence type="ECO:0000313" key="4">
    <source>
        <dbReference type="Proteomes" id="UP001497497"/>
    </source>
</evidence>
<comment type="caution">
    <text evidence="3">The sequence shown here is derived from an EMBL/GenBank/DDBJ whole genome shotgun (WGS) entry which is preliminary data.</text>
</comment>
<accession>A0AAV2HCN2</accession>
<feature type="compositionally biased region" description="Polar residues" evidence="1">
    <location>
        <begin position="514"/>
        <end position="533"/>
    </location>
</feature>
<dbReference type="Proteomes" id="UP001497497">
    <property type="component" value="Unassembled WGS sequence"/>
</dbReference>
<evidence type="ECO:0000313" key="3">
    <source>
        <dbReference type="EMBL" id="CAL1531178.1"/>
    </source>
</evidence>
<protein>
    <submittedName>
        <fullName evidence="3">Uncharacterized protein</fullName>
    </submittedName>
</protein>
<keyword evidence="2" id="KW-0732">Signal</keyword>
<feature type="compositionally biased region" description="Polar residues" evidence="1">
    <location>
        <begin position="567"/>
        <end position="577"/>
    </location>
</feature>
<feature type="region of interest" description="Disordered" evidence="1">
    <location>
        <begin position="450"/>
        <end position="533"/>
    </location>
</feature>
<keyword evidence="4" id="KW-1185">Reference proteome</keyword>
<feature type="signal peptide" evidence="2">
    <location>
        <begin position="1"/>
        <end position="21"/>
    </location>
</feature>
<feature type="chain" id="PRO_5043729790" evidence="2">
    <location>
        <begin position="22"/>
        <end position="1058"/>
    </location>
</feature>
<sequence>MKQGAHLLLVIQAIFTTYPLSRVITPWSTSSPVDHLSTHQSNNHMHETRSSNSSHATSEYLGARIEPEEDAEETLHRMPRPKVKRKLQQGHVVTKDWRQASVRSRRSTSKVTGLVVGACADAVLKAKVKDKLNDIEASLWNLQSQITKPFGGQDPLPGTVLGTFPSNVRTNFHGSPAASSLRQSQIVTDTNSLSTLLVLHCLTETGVYGVSKVNSASNMSIAVQALESYHSRTFGRGSSILTLWQEKVLSGAQGWVNFPENIAKTKVKDNTTYNQLQALAKSCDCEPAKAGFKDISNNLLCKDYFNTPFSDVIYDVATPPDFMTSFLNLALGGLLLSNTHAKTDLKLWQTINNDVTRLVAKLKDLVIVYPTTRSKSDSRSAHATAVNITLAVDITSAVNITVAETINSSGTSTAFNVGHGISAESAISPHTPTVSNISSNIPATSTISSIVPTTSNVGPVNPSEAVRNDTSNQMSPSGLHANRLPADLNPEECTSCSNVSVTRSGKRENGDYSEMTSADNTATASTPNGGQVSTVGSQILATLESTAGPSAASKSSAPPTLSSKSSVMPTLATTSDVIPSLKPVSDDKPSPTNISLTTTADAPSMTPPVDPTLAPNNAPKPAGIVSSKETSTKNPTTVKVSGPSGSQLVSRTHPLVNTTAPPVNGSAPHADAGAGHPSTSRKTPTIDSVSYFGLRRYLDDAVDDGVDVTLIPLWISDDADVSSDVISPGEVHHNGQMFHQYNSVDLTTTATVLHGLVLAATTGLVDIKNDDQLQSIVTSSLRMLTWYMTHPHDLATFVTLSSFPSKSMMYWSVSRVAFQLSSEAATRLFNFTGNVLSSFVTSLRKEMTYDILQSIVDGGLGPDGVTRVFIDDFIGVADLDSKGAKRVSGDDRLFTSAMAANSLLATWTVQGKEGSLKFIESTDDSVKIAVNGLVNYVFTALGDSTTPYENAYRSEQVKNCKTLPAWFPSNTITTRDGKSINVTSPVNTLRFGVKGHVPKDVYEKELAEPLFGNKAEVGPDSLNGPTSVFRFWTSHGLTKSACMLAIAQAANLIVDGAG</sequence>
<dbReference type="EMBL" id="CAXITT010000082">
    <property type="protein sequence ID" value="CAL1531178.1"/>
    <property type="molecule type" value="Genomic_DNA"/>
</dbReference>
<reference evidence="3 4" key="1">
    <citation type="submission" date="2024-04" db="EMBL/GenBank/DDBJ databases">
        <authorList>
            <consortium name="Genoscope - CEA"/>
            <person name="William W."/>
        </authorList>
    </citation>
    <scope>NUCLEOTIDE SEQUENCE [LARGE SCALE GENOMIC DNA]</scope>
</reference>
<feature type="compositionally biased region" description="Polar residues" evidence="1">
    <location>
        <begin position="627"/>
        <end position="661"/>
    </location>
</feature>
<feature type="compositionally biased region" description="Polar residues" evidence="1">
    <location>
        <begin position="29"/>
        <end position="43"/>
    </location>
</feature>
<feature type="compositionally biased region" description="Low complexity" evidence="1">
    <location>
        <begin position="546"/>
        <end position="566"/>
    </location>
</feature>
<name>A0AAV2HCN2_LYMST</name>
<proteinExistence type="predicted"/>
<feature type="compositionally biased region" description="Basic residues" evidence="1">
    <location>
        <begin position="77"/>
        <end position="88"/>
    </location>
</feature>
<dbReference type="AlphaFoldDB" id="A0AAV2HCN2"/>
<feature type="compositionally biased region" description="Polar residues" evidence="1">
    <location>
        <begin position="590"/>
        <end position="601"/>
    </location>
</feature>
<evidence type="ECO:0000256" key="1">
    <source>
        <dbReference type="SAM" id="MobiDB-lite"/>
    </source>
</evidence>